<evidence type="ECO:0000256" key="1">
    <source>
        <dbReference type="ARBA" id="ARBA00005928"/>
    </source>
</evidence>
<dbReference type="Pfam" id="PF03015">
    <property type="entry name" value="Sterile"/>
    <property type="match status" value="1"/>
</dbReference>
<evidence type="ECO:0000313" key="8">
    <source>
        <dbReference type="RefSeq" id="XP_017779531.1"/>
    </source>
</evidence>
<dbReference type="EC" id="1.2.1.84" evidence="4"/>
<organism evidence="7 8">
    <name type="scientific">Nicrophorus vespilloides</name>
    <name type="common">Boreal carrion beetle</name>
    <dbReference type="NCBI Taxonomy" id="110193"/>
    <lineage>
        <taxon>Eukaryota</taxon>
        <taxon>Metazoa</taxon>
        <taxon>Ecdysozoa</taxon>
        <taxon>Arthropoda</taxon>
        <taxon>Hexapoda</taxon>
        <taxon>Insecta</taxon>
        <taxon>Pterygota</taxon>
        <taxon>Neoptera</taxon>
        <taxon>Endopterygota</taxon>
        <taxon>Coleoptera</taxon>
        <taxon>Polyphaga</taxon>
        <taxon>Staphyliniformia</taxon>
        <taxon>Silphidae</taxon>
        <taxon>Nicrophorinae</taxon>
        <taxon>Nicrophorus</taxon>
    </lineage>
</organism>
<dbReference type="Proteomes" id="UP000695000">
    <property type="component" value="Unplaced"/>
</dbReference>
<dbReference type="CDD" id="cd09071">
    <property type="entry name" value="FAR_C"/>
    <property type="match status" value="1"/>
</dbReference>
<keyword evidence="2 4" id="KW-0444">Lipid biosynthesis</keyword>
<proteinExistence type="inferred from homology"/>
<evidence type="ECO:0000259" key="5">
    <source>
        <dbReference type="Pfam" id="PF03015"/>
    </source>
</evidence>
<dbReference type="SUPFAM" id="SSF51735">
    <property type="entry name" value="NAD(P)-binding Rossmann-fold domains"/>
    <property type="match status" value="1"/>
</dbReference>
<evidence type="ECO:0000259" key="6">
    <source>
        <dbReference type="Pfam" id="PF07993"/>
    </source>
</evidence>
<protein>
    <recommendedName>
        <fullName evidence="4">Fatty acyl-CoA reductase</fullName>
        <ecNumber evidence="4">1.2.1.84</ecNumber>
    </recommendedName>
</protein>
<feature type="domain" description="Fatty acyl-CoA reductase C-terminal" evidence="5">
    <location>
        <begin position="365"/>
        <end position="457"/>
    </location>
</feature>
<gene>
    <name evidence="8" type="primary">LOC108564864</name>
</gene>
<accession>A0ABM1MY81</accession>
<comment type="similarity">
    <text evidence="1 4">Belongs to the fatty acyl-CoA reductase family.</text>
</comment>
<keyword evidence="4" id="KW-0812">Transmembrane</keyword>
<comment type="catalytic activity">
    <reaction evidence="4">
        <text>a long-chain fatty acyl-CoA + 2 NADPH + 2 H(+) = a long-chain primary fatty alcohol + 2 NADP(+) + CoA</text>
        <dbReference type="Rhea" id="RHEA:52716"/>
        <dbReference type="ChEBI" id="CHEBI:15378"/>
        <dbReference type="ChEBI" id="CHEBI:57287"/>
        <dbReference type="ChEBI" id="CHEBI:57783"/>
        <dbReference type="ChEBI" id="CHEBI:58349"/>
        <dbReference type="ChEBI" id="CHEBI:77396"/>
        <dbReference type="ChEBI" id="CHEBI:83139"/>
        <dbReference type="EC" id="1.2.1.84"/>
    </reaction>
</comment>
<dbReference type="GeneID" id="108564864"/>
<dbReference type="PANTHER" id="PTHR11011">
    <property type="entry name" value="MALE STERILITY PROTEIN 2-RELATED"/>
    <property type="match status" value="1"/>
</dbReference>
<feature type="domain" description="Thioester reductase (TE)" evidence="6">
    <location>
        <begin position="18"/>
        <end position="291"/>
    </location>
</feature>
<feature type="transmembrane region" description="Helical" evidence="4">
    <location>
        <begin position="357"/>
        <end position="380"/>
    </location>
</feature>
<dbReference type="InterPro" id="IPR033640">
    <property type="entry name" value="FAR_C"/>
</dbReference>
<evidence type="ECO:0000256" key="3">
    <source>
        <dbReference type="ARBA" id="ARBA00023098"/>
    </source>
</evidence>
<name>A0ABM1MY81_NICVS</name>
<evidence type="ECO:0000256" key="2">
    <source>
        <dbReference type="ARBA" id="ARBA00022516"/>
    </source>
</evidence>
<dbReference type="PANTHER" id="PTHR11011:SF24">
    <property type="entry name" value="FATTY ACYL-COA REDUCTASE"/>
    <property type="match status" value="1"/>
</dbReference>
<keyword evidence="4" id="KW-0521">NADP</keyword>
<keyword evidence="4" id="KW-0472">Membrane</keyword>
<reference evidence="8" key="1">
    <citation type="submission" date="2025-08" db="UniProtKB">
        <authorList>
            <consortium name="RefSeq"/>
        </authorList>
    </citation>
    <scope>IDENTIFICATION</scope>
    <source>
        <tissue evidence="8">Whole Larva</tissue>
    </source>
</reference>
<evidence type="ECO:0000256" key="4">
    <source>
        <dbReference type="RuleBase" id="RU363097"/>
    </source>
</evidence>
<dbReference type="RefSeq" id="XP_017779531.1">
    <property type="nucleotide sequence ID" value="XM_017924042.1"/>
</dbReference>
<dbReference type="CDD" id="cd05236">
    <property type="entry name" value="FAR-N_SDR_e"/>
    <property type="match status" value="1"/>
</dbReference>
<dbReference type="Gene3D" id="3.40.50.720">
    <property type="entry name" value="NAD(P)-binding Rossmann-like Domain"/>
    <property type="match status" value="1"/>
</dbReference>
<dbReference type="InterPro" id="IPR026055">
    <property type="entry name" value="FAR"/>
</dbReference>
<comment type="function">
    <text evidence="4">Catalyzes the reduction of fatty acyl-CoA to fatty alcohols.</text>
</comment>
<keyword evidence="4" id="KW-0560">Oxidoreductase</keyword>
<feature type="transmembrane region" description="Helical" evidence="4">
    <location>
        <begin position="471"/>
        <end position="492"/>
    </location>
</feature>
<dbReference type="InterPro" id="IPR036291">
    <property type="entry name" value="NAD(P)-bd_dom_sf"/>
</dbReference>
<dbReference type="InterPro" id="IPR013120">
    <property type="entry name" value="FAR_NAD-bd"/>
</dbReference>
<keyword evidence="4" id="KW-1133">Transmembrane helix</keyword>
<keyword evidence="3 4" id="KW-0443">Lipid metabolism</keyword>
<evidence type="ECO:0000313" key="7">
    <source>
        <dbReference type="Proteomes" id="UP000695000"/>
    </source>
</evidence>
<keyword evidence="7" id="KW-1185">Reference proteome</keyword>
<sequence>MADDFGIPEYFADKNVFVTGATGFMGKVLIEKILRCCPNVNKIYILLRPKRDLNLQERLDAMYKIKLFDKLNELYPDAMKSKIIPIAGDVVQLGLGISAEDRELLKRNVNIIYHAAASVRFDQPLNEAIIMNTRGTLEACKLALEMKNLELFMHVSTAYCHTSLTRKVIEEKIYPPYADWRKSIEIAENMDPHTLQILSNLYMSGFPNTYTFTKSLAENVVYDLLNNVVPNIILRPSIVTSAEKDPLPGWIDNFNGPVGIFLACGTGIVRINYVTDAVADYVSVDAAINGILMGTWYKTKNEPEEINNTTVYNCGSNGVVSVSLHEQSTIAHGLVWDNPLSNSLWYPSKSETSNITIYYILVMLLHFLPAIVLDGLLKLFNKKPMILKIHRKIYSAVMALKYFIENEWTIVNDKLLELETVILPKDKEMFGYNVENFNIHLYFENAFNGAKQYLLKEKAEDLPAAKKKIQILYFMDVFLKYASYGLLIYIIYKCNVLSCTSKWISDYFEAL</sequence>
<dbReference type="Pfam" id="PF07993">
    <property type="entry name" value="NAD_binding_4"/>
    <property type="match status" value="1"/>
</dbReference>